<evidence type="ECO:0000256" key="1">
    <source>
        <dbReference type="SAM" id="MobiDB-lite"/>
    </source>
</evidence>
<keyword evidence="2" id="KW-1185">Reference proteome</keyword>
<dbReference type="RefSeq" id="XP_035444224.2">
    <property type="nucleotide sequence ID" value="XM_035588331.2"/>
</dbReference>
<feature type="region of interest" description="Disordered" evidence="1">
    <location>
        <begin position="1"/>
        <end position="112"/>
    </location>
</feature>
<gene>
    <name evidence="3 4 5 6" type="primary">LOC118272033</name>
</gene>
<evidence type="ECO:0000313" key="2">
    <source>
        <dbReference type="Proteomes" id="UP000829999"/>
    </source>
</evidence>
<name>A0A9R0D8D6_SPOFR</name>
<dbReference type="RefSeq" id="XP_035444226.2">
    <property type="nucleotide sequence ID" value="XM_035588333.2"/>
</dbReference>
<proteinExistence type="predicted"/>
<dbReference type="RefSeq" id="XP_035444225.2">
    <property type="nucleotide sequence ID" value="XM_035588332.2"/>
</dbReference>
<sequence length="148" mass="17250">MGKRSKSSNVAAEEVDVSGKKMKNKRIKFESDETDEPKPSETNVDPSIEQVKRKKKNKSQSNKGDEEKKNKKIIFREDDDEPVEVDVPTTTNQRKRTKEVVPQENEEDIKDEDIDKFCDELNDEDNEQFESWVKLIEAKLHSNKKKPK</sequence>
<dbReference type="AlphaFoldDB" id="A0A9R0D8D6"/>
<dbReference type="GeneID" id="118272033"/>
<feature type="compositionally biased region" description="Basic and acidic residues" evidence="1">
    <location>
        <begin position="27"/>
        <end position="39"/>
    </location>
</feature>
<evidence type="ECO:0000313" key="3">
    <source>
        <dbReference type="RefSeq" id="XP_035444222.2"/>
    </source>
</evidence>
<evidence type="ECO:0000313" key="4">
    <source>
        <dbReference type="RefSeq" id="XP_035444224.2"/>
    </source>
</evidence>
<evidence type="ECO:0000313" key="6">
    <source>
        <dbReference type="RefSeq" id="XP_035444226.2"/>
    </source>
</evidence>
<accession>A0A9R0D8D6</accession>
<protein>
    <submittedName>
        <fullName evidence="3 4">Uncharacterized protein LOC118272033</fullName>
    </submittedName>
</protein>
<organism evidence="2 6">
    <name type="scientific">Spodoptera frugiperda</name>
    <name type="common">Fall armyworm</name>
    <dbReference type="NCBI Taxonomy" id="7108"/>
    <lineage>
        <taxon>Eukaryota</taxon>
        <taxon>Metazoa</taxon>
        <taxon>Ecdysozoa</taxon>
        <taxon>Arthropoda</taxon>
        <taxon>Hexapoda</taxon>
        <taxon>Insecta</taxon>
        <taxon>Pterygota</taxon>
        <taxon>Neoptera</taxon>
        <taxon>Endopterygota</taxon>
        <taxon>Lepidoptera</taxon>
        <taxon>Glossata</taxon>
        <taxon>Ditrysia</taxon>
        <taxon>Noctuoidea</taxon>
        <taxon>Noctuidae</taxon>
        <taxon>Amphipyrinae</taxon>
        <taxon>Spodoptera</taxon>
    </lineage>
</organism>
<evidence type="ECO:0000313" key="5">
    <source>
        <dbReference type="RefSeq" id="XP_035444225.2"/>
    </source>
</evidence>
<dbReference type="RefSeq" id="XP_035444222.2">
    <property type="nucleotide sequence ID" value="XM_035588329.2"/>
</dbReference>
<dbReference type="Proteomes" id="UP000829999">
    <property type="component" value="Chromosome 5"/>
</dbReference>
<reference evidence="3 4" key="1">
    <citation type="submission" date="2025-04" db="UniProtKB">
        <authorList>
            <consortium name="RefSeq"/>
        </authorList>
    </citation>
    <scope>IDENTIFICATION</scope>
    <source>
        <tissue evidence="3 4">Whole larval tissue</tissue>
    </source>
</reference>